<sequence>MKRCHEIDKFSDQNDYISLNCNDEIPSFNLGFSFESAFMDSFTNLNDPYYPAFQSNQSFFEDIDSILSSLENENLEIGQENLSNNILQDSSTAASNLNPQSTENEIILAAYLMDNVLTKDDVEVLTNRILDLIDGFKDSEWRPKHLSSNSEGGCWISKWANIPSTEWFMKIMSETPILINNVDYRLNIVPNKSLPKYKADALIKGKIISDDKILARFAKQNKEIDLSTSRWTDLECIPAGINKYKLCLEIDLLSSKIIKANGSKLFFGMEAVKFNIHDKLEFAAMDIISMEQEQLNY</sequence>
<dbReference type="Pfam" id="PF16012">
    <property type="entry name" value="DUF4780"/>
    <property type="match status" value="1"/>
</dbReference>
<accession>A0A9N9S3K8</accession>
<dbReference type="EMBL" id="OU895879">
    <property type="protein sequence ID" value="CAG9808609.1"/>
    <property type="molecule type" value="Genomic_DNA"/>
</dbReference>
<feature type="domain" description="DUF4780" evidence="1">
    <location>
        <begin position="113"/>
        <end position="274"/>
    </location>
</feature>
<protein>
    <recommendedName>
        <fullName evidence="1">DUF4780 domain-containing protein</fullName>
    </recommendedName>
</protein>
<keyword evidence="3" id="KW-1185">Reference proteome</keyword>
<gene>
    <name evidence="2" type="ORF">CHIRRI_LOCUS11447</name>
</gene>
<evidence type="ECO:0000313" key="3">
    <source>
        <dbReference type="Proteomes" id="UP001153620"/>
    </source>
</evidence>
<reference evidence="2" key="2">
    <citation type="submission" date="2022-10" db="EMBL/GenBank/DDBJ databases">
        <authorList>
            <consortium name="ENA_rothamsted_submissions"/>
            <consortium name="culmorum"/>
            <person name="King R."/>
        </authorList>
    </citation>
    <scope>NUCLEOTIDE SEQUENCE</scope>
</reference>
<dbReference type="InterPro" id="IPR031961">
    <property type="entry name" value="DUF4780"/>
</dbReference>
<dbReference type="AlphaFoldDB" id="A0A9N9S3K8"/>
<proteinExistence type="predicted"/>
<evidence type="ECO:0000259" key="1">
    <source>
        <dbReference type="Pfam" id="PF16012"/>
    </source>
</evidence>
<dbReference type="Proteomes" id="UP001153620">
    <property type="component" value="Chromosome 3"/>
</dbReference>
<organism evidence="2 3">
    <name type="scientific">Chironomus riparius</name>
    <dbReference type="NCBI Taxonomy" id="315576"/>
    <lineage>
        <taxon>Eukaryota</taxon>
        <taxon>Metazoa</taxon>
        <taxon>Ecdysozoa</taxon>
        <taxon>Arthropoda</taxon>
        <taxon>Hexapoda</taxon>
        <taxon>Insecta</taxon>
        <taxon>Pterygota</taxon>
        <taxon>Neoptera</taxon>
        <taxon>Endopterygota</taxon>
        <taxon>Diptera</taxon>
        <taxon>Nematocera</taxon>
        <taxon>Chironomoidea</taxon>
        <taxon>Chironomidae</taxon>
        <taxon>Chironominae</taxon>
        <taxon>Chironomus</taxon>
    </lineage>
</organism>
<evidence type="ECO:0000313" key="2">
    <source>
        <dbReference type="EMBL" id="CAG9808609.1"/>
    </source>
</evidence>
<name>A0A9N9S3K8_9DIPT</name>
<reference evidence="2" key="1">
    <citation type="submission" date="2022-01" db="EMBL/GenBank/DDBJ databases">
        <authorList>
            <person name="King R."/>
        </authorList>
    </citation>
    <scope>NUCLEOTIDE SEQUENCE</scope>
</reference>